<dbReference type="GO" id="GO:0005886">
    <property type="term" value="C:plasma membrane"/>
    <property type="evidence" value="ECO:0007669"/>
    <property type="project" value="UniProtKB-SubCell"/>
</dbReference>
<dbReference type="OrthoDB" id="9784538at2"/>
<evidence type="ECO:0000313" key="8">
    <source>
        <dbReference type="Proteomes" id="UP000319576"/>
    </source>
</evidence>
<feature type="transmembrane region" description="Helical" evidence="6">
    <location>
        <begin position="179"/>
        <end position="197"/>
    </location>
</feature>
<feature type="transmembrane region" description="Helical" evidence="6">
    <location>
        <begin position="259"/>
        <end position="276"/>
    </location>
</feature>
<keyword evidence="2" id="KW-1003">Cell membrane</keyword>
<evidence type="ECO:0000313" key="7">
    <source>
        <dbReference type="EMBL" id="QDU21409.1"/>
    </source>
</evidence>
<protein>
    <submittedName>
        <fullName evidence="7">Inner membrane ABC transporter permease protein YjfF</fullName>
    </submittedName>
</protein>
<dbReference type="RefSeq" id="WP_145240331.1">
    <property type="nucleotide sequence ID" value="NZ_CP036273.1"/>
</dbReference>
<proteinExistence type="predicted"/>
<keyword evidence="4 6" id="KW-1133">Transmembrane helix</keyword>
<evidence type="ECO:0000256" key="5">
    <source>
        <dbReference type="ARBA" id="ARBA00023136"/>
    </source>
</evidence>
<feature type="transmembrane region" description="Helical" evidence="6">
    <location>
        <begin position="95"/>
        <end position="116"/>
    </location>
</feature>
<dbReference type="PANTHER" id="PTHR32196">
    <property type="entry name" value="ABC TRANSPORTER PERMEASE PROTEIN YPHD-RELATED-RELATED"/>
    <property type="match status" value="1"/>
</dbReference>
<dbReference type="Pfam" id="PF02653">
    <property type="entry name" value="BPD_transp_2"/>
    <property type="match status" value="1"/>
</dbReference>
<name>A0A517XVA0_9BACT</name>
<keyword evidence="8" id="KW-1185">Reference proteome</keyword>
<keyword evidence="5 6" id="KW-0472">Membrane</keyword>
<evidence type="ECO:0000256" key="4">
    <source>
        <dbReference type="ARBA" id="ARBA00022989"/>
    </source>
</evidence>
<dbReference type="KEGG" id="uli:ETAA1_33760"/>
<feature type="transmembrane region" description="Helical" evidence="6">
    <location>
        <begin position="309"/>
        <end position="328"/>
    </location>
</feature>
<dbReference type="Proteomes" id="UP000319576">
    <property type="component" value="Chromosome"/>
</dbReference>
<dbReference type="InterPro" id="IPR001851">
    <property type="entry name" value="ABC_transp_permease"/>
</dbReference>
<gene>
    <name evidence="7" type="primary">yjfF</name>
    <name evidence="7" type="ORF">ETAA1_33760</name>
</gene>
<evidence type="ECO:0000256" key="1">
    <source>
        <dbReference type="ARBA" id="ARBA00004651"/>
    </source>
</evidence>
<dbReference type="GO" id="GO:0022857">
    <property type="term" value="F:transmembrane transporter activity"/>
    <property type="evidence" value="ECO:0007669"/>
    <property type="project" value="InterPro"/>
</dbReference>
<dbReference type="AlphaFoldDB" id="A0A517XVA0"/>
<keyword evidence="3 6" id="KW-0812">Transmembrane</keyword>
<evidence type="ECO:0000256" key="6">
    <source>
        <dbReference type="SAM" id="Phobius"/>
    </source>
</evidence>
<evidence type="ECO:0000256" key="3">
    <source>
        <dbReference type="ARBA" id="ARBA00022692"/>
    </source>
</evidence>
<dbReference type="PANTHER" id="PTHR32196:SF15">
    <property type="entry name" value="SUGAR ABC TRANSPORTER PERMEASE PROTEIN"/>
    <property type="match status" value="1"/>
</dbReference>
<dbReference type="EMBL" id="CP036273">
    <property type="protein sequence ID" value="QDU21409.1"/>
    <property type="molecule type" value="Genomic_DNA"/>
</dbReference>
<organism evidence="7 8">
    <name type="scientific">Urbifossiella limnaea</name>
    <dbReference type="NCBI Taxonomy" id="2528023"/>
    <lineage>
        <taxon>Bacteria</taxon>
        <taxon>Pseudomonadati</taxon>
        <taxon>Planctomycetota</taxon>
        <taxon>Planctomycetia</taxon>
        <taxon>Gemmatales</taxon>
        <taxon>Gemmataceae</taxon>
        <taxon>Urbifossiella</taxon>
    </lineage>
</organism>
<dbReference type="CDD" id="cd06579">
    <property type="entry name" value="TM_PBP1_transp_AraH_like"/>
    <property type="match status" value="1"/>
</dbReference>
<evidence type="ECO:0000256" key="2">
    <source>
        <dbReference type="ARBA" id="ARBA00022475"/>
    </source>
</evidence>
<feature type="transmembrane region" description="Helical" evidence="6">
    <location>
        <begin position="228"/>
        <end position="247"/>
    </location>
</feature>
<reference evidence="7 8" key="1">
    <citation type="submission" date="2019-02" db="EMBL/GenBank/DDBJ databases">
        <title>Deep-cultivation of Planctomycetes and their phenomic and genomic characterization uncovers novel biology.</title>
        <authorList>
            <person name="Wiegand S."/>
            <person name="Jogler M."/>
            <person name="Boedeker C."/>
            <person name="Pinto D."/>
            <person name="Vollmers J."/>
            <person name="Rivas-Marin E."/>
            <person name="Kohn T."/>
            <person name="Peeters S.H."/>
            <person name="Heuer A."/>
            <person name="Rast P."/>
            <person name="Oberbeckmann S."/>
            <person name="Bunk B."/>
            <person name="Jeske O."/>
            <person name="Meyerdierks A."/>
            <person name="Storesund J.E."/>
            <person name="Kallscheuer N."/>
            <person name="Luecker S."/>
            <person name="Lage O.M."/>
            <person name="Pohl T."/>
            <person name="Merkel B.J."/>
            <person name="Hornburger P."/>
            <person name="Mueller R.-W."/>
            <person name="Bruemmer F."/>
            <person name="Labrenz M."/>
            <person name="Spormann A.M."/>
            <person name="Op den Camp H."/>
            <person name="Overmann J."/>
            <person name="Amann R."/>
            <person name="Jetten M.S.M."/>
            <person name="Mascher T."/>
            <person name="Medema M.H."/>
            <person name="Devos D.P."/>
            <person name="Kaster A.-K."/>
            <person name="Ovreas L."/>
            <person name="Rohde M."/>
            <person name="Galperin M.Y."/>
            <person name="Jogler C."/>
        </authorList>
    </citation>
    <scope>NUCLEOTIDE SEQUENCE [LARGE SCALE GENOMIC DNA]</scope>
    <source>
        <strain evidence="7 8">ETA_A1</strain>
    </source>
</reference>
<feature type="transmembrane region" description="Helical" evidence="6">
    <location>
        <begin position="55"/>
        <end position="88"/>
    </location>
</feature>
<accession>A0A517XVA0</accession>
<comment type="subcellular location">
    <subcellularLocation>
        <location evidence="1">Cell membrane</location>
        <topology evidence="1">Multi-pass membrane protein</topology>
    </subcellularLocation>
</comment>
<feature type="transmembrane region" description="Helical" evidence="6">
    <location>
        <begin position="283"/>
        <end position="303"/>
    </location>
</feature>
<sequence>MMRILGVLGLLAALYAGLVGTYVDNAPGFEPASRTQERIQGNLIDVASIQGRYGVITLGAALVIITGGIDLSIGAVVGFSAVLFGVLTERGVHPFVALPLVVACGGFVGWVNGLLITRLKLQPFLVTLCGMFVYRGAARLLAGTVSRTATVEAQPDFAGSLQFLRYVLVGKDSTGELQFPAQFVVLLVLAAVVGFFLHRSAYGRYWFAIGHNELAAKYAGVNVDRQRAWVYVVCSALAGLAGVLLFLDSAYVQADSGGQYLELYAILGAVLGGCSLRGGEGTAVGMVLGAMVLPVLENLVTIRGLKSDLIPTVIGLTLLAGTILDEFIRRRQRARH</sequence>